<dbReference type="InterPro" id="IPR036719">
    <property type="entry name" value="Neuro-gated_channel_TM_sf"/>
</dbReference>
<comment type="similarity">
    <text evidence="18">Belongs to the ligand-gated ion channel (TC 1.A.9) family.</text>
</comment>
<dbReference type="PROSITE" id="PS00236">
    <property type="entry name" value="NEUROTR_ION_CHANNEL"/>
    <property type="match status" value="1"/>
</dbReference>
<evidence type="ECO:0000256" key="17">
    <source>
        <dbReference type="ARBA" id="ARBA00034104"/>
    </source>
</evidence>
<evidence type="ECO:0000256" key="7">
    <source>
        <dbReference type="ARBA" id="ARBA00023065"/>
    </source>
</evidence>
<keyword evidence="3 18" id="KW-0812">Transmembrane</keyword>
<dbReference type="PRINTS" id="PR00253">
    <property type="entry name" value="GABAARECEPTR"/>
</dbReference>
<dbReference type="PANTHER" id="PTHR18945">
    <property type="entry name" value="NEUROTRANSMITTER GATED ION CHANNEL"/>
    <property type="match status" value="1"/>
</dbReference>
<keyword evidence="2" id="KW-1003">Cell membrane</keyword>
<dbReference type="EnsemblMetazoa" id="G27713.1">
    <property type="protein sequence ID" value="G27713.1:cds"/>
    <property type="gene ID" value="G27713"/>
</dbReference>
<evidence type="ECO:0000256" key="15">
    <source>
        <dbReference type="ARBA" id="ARBA00023286"/>
    </source>
</evidence>
<feature type="transmembrane region" description="Helical" evidence="18">
    <location>
        <begin position="398"/>
        <end position="416"/>
    </location>
</feature>
<keyword evidence="13" id="KW-0868">Chloride</keyword>
<dbReference type="InterPro" id="IPR006201">
    <property type="entry name" value="Neur_channel"/>
</dbReference>
<dbReference type="GO" id="GO:0034707">
    <property type="term" value="C:chloride channel complex"/>
    <property type="evidence" value="ECO:0007669"/>
    <property type="project" value="UniProtKB-KW"/>
</dbReference>
<feature type="domain" description="Neurotransmitter-gated ion-channel transmembrane" evidence="20">
    <location>
        <begin position="236"/>
        <end position="319"/>
    </location>
</feature>
<evidence type="ECO:0000259" key="20">
    <source>
        <dbReference type="Pfam" id="PF02932"/>
    </source>
</evidence>
<evidence type="ECO:0000256" key="14">
    <source>
        <dbReference type="ARBA" id="ARBA00023257"/>
    </source>
</evidence>
<evidence type="ECO:0000256" key="8">
    <source>
        <dbReference type="ARBA" id="ARBA00023136"/>
    </source>
</evidence>
<dbReference type="GO" id="GO:0005230">
    <property type="term" value="F:extracellular ligand-gated monoatomic ion channel activity"/>
    <property type="evidence" value="ECO:0007669"/>
    <property type="project" value="InterPro"/>
</dbReference>
<dbReference type="GO" id="GO:0045211">
    <property type="term" value="C:postsynaptic membrane"/>
    <property type="evidence" value="ECO:0007669"/>
    <property type="project" value="UniProtKB-SubCell"/>
</dbReference>
<dbReference type="AlphaFoldDB" id="A0A8W8LEM6"/>
<dbReference type="PRINTS" id="PR01079">
    <property type="entry name" value="GABAARALPHA"/>
</dbReference>
<keyword evidence="1 18" id="KW-0813">Transport</keyword>
<evidence type="ECO:0000256" key="6">
    <source>
        <dbReference type="ARBA" id="ARBA00023018"/>
    </source>
</evidence>
<accession>A0A8W8LEM6</accession>
<organism evidence="21 22">
    <name type="scientific">Magallana gigas</name>
    <name type="common">Pacific oyster</name>
    <name type="synonym">Crassostrea gigas</name>
    <dbReference type="NCBI Taxonomy" id="29159"/>
    <lineage>
        <taxon>Eukaryota</taxon>
        <taxon>Metazoa</taxon>
        <taxon>Spiralia</taxon>
        <taxon>Lophotrochozoa</taxon>
        <taxon>Mollusca</taxon>
        <taxon>Bivalvia</taxon>
        <taxon>Autobranchia</taxon>
        <taxon>Pteriomorphia</taxon>
        <taxon>Ostreida</taxon>
        <taxon>Ostreoidea</taxon>
        <taxon>Ostreidae</taxon>
        <taxon>Magallana</taxon>
    </lineage>
</organism>
<dbReference type="InterPro" id="IPR001390">
    <property type="entry name" value="GABAAa_rcpt"/>
</dbReference>
<evidence type="ECO:0000256" key="12">
    <source>
        <dbReference type="ARBA" id="ARBA00023180"/>
    </source>
</evidence>
<proteinExistence type="inferred from homology"/>
<evidence type="ECO:0000313" key="21">
    <source>
        <dbReference type="EnsemblMetazoa" id="G27713.1:cds"/>
    </source>
</evidence>
<dbReference type="Pfam" id="PF02932">
    <property type="entry name" value="Neur_chan_memb"/>
    <property type="match status" value="1"/>
</dbReference>
<evidence type="ECO:0000256" key="11">
    <source>
        <dbReference type="ARBA" id="ARBA00023173"/>
    </source>
</evidence>
<evidence type="ECO:0000259" key="19">
    <source>
        <dbReference type="Pfam" id="PF02931"/>
    </source>
</evidence>
<evidence type="ECO:0000256" key="5">
    <source>
        <dbReference type="ARBA" id="ARBA00022989"/>
    </source>
</evidence>
<dbReference type="Proteomes" id="UP000005408">
    <property type="component" value="Unassembled WGS sequence"/>
</dbReference>
<dbReference type="PRINTS" id="PR00252">
    <property type="entry name" value="NRIONCHANNEL"/>
</dbReference>
<dbReference type="SUPFAM" id="SSF63712">
    <property type="entry name" value="Nicotinic receptor ligand binding domain-like"/>
    <property type="match status" value="1"/>
</dbReference>
<evidence type="ECO:0000256" key="16">
    <source>
        <dbReference type="ARBA" id="ARBA00023303"/>
    </source>
</evidence>
<dbReference type="GO" id="GO:0004890">
    <property type="term" value="F:GABA-A receptor activity"/>
    <property type="evidence" value="ECO:0007669"/>
    <property type="project" value="InterPro"/>
</dbReference>
<keyword evidence="22" id="KW-1185">Reference proteome</keyword>
<dbReference type="CDD" id="cd19049">
    <property type="entry name" value="LGIC_TM_anion"/>
    <property type="match status" value="1"/>
</dbReference>
<dbReference type="InterPro" id="IPR036734">
    <property type="entry name" value="Neur_chan_lig-bd_sf"/>
</dbReference>
<dbReference type="InterPro" id="IPR038050">
    <property type="entry name" value="Neuro_actylchol_rec"/>
</dbReference>
<feature type="transmembrane region" description="Helical" evidence="18">
    <location>
        <begin position="231"/>
        <end position="253"/>
    </location>
</feature>
<keyword evidence="8 18" id="KW-0472">Membrane</keyword>
<keyword evidence="16 18" id="KW-0407">Ion channel</keyword>
<keyword evidence="7 18" id="KW-0406">Ion transport</keyword>
<feature type="transmembrane region" description="Helical" evidence="18">
    <location>
        <begin position="290"/>
        <end position="312"/>
    </location>
</feature>
<dbReference type="SUPFAM" id="SSF90112">
    <property type="entry name" value="Neurotransmitter-gated ion-channel transmembrane pore"/>
    <property type="match status" value="1"/>
</dbReference>
<dbReference type="Gene3D" id="1.20.58.390">
    <property type="entry name" value="Neurotransmitter-gated ion-channel transmembrane domain"/>
    <property type="match status" value="1"/>
</dbReference>
<evidence type="ECO:0000256" key="9">
    <source>
        <dbReference type="ARBA" id="ARBA00023157"/>
    </source>
</evidence>
<evidence type="ECO:0000256" key="3">
    <source>
        <dbReference type="ARBA" id="ARBA00022692"/>
    </source>
</evidence>
<feature type="transmembrane region" description="Helical" evidence="18">
    <location>
        <begin position="259"/>
        <end position="278"/>
    </location>
</feature>
<keyword evidence="10" id="KW-0675">Receptor</keyword>
<sequence length="421" mass="47976">MDVARLMVLLYFDVCFSDDLTLRENVTILLDNLLQTYDKSVRPAGRDGPLVIKTNMLVRSMGPITESEMCYLRQSWHDERLKFDLPNVTEVTLSNTFLKDIWKPNTYFLNGRLSTQPNITVPNVFVRIRKDGSIYMSRRLTINAKCPMNLLDYPMDAPVCPLLLAGYGYTTDEIIYRWQTSNKSGVEIYDDVTLSQFDIVSIWTANNTYSDALGTQSGLEVYFHLKRHIGFFMLQTYLPCTLIVCLSWVSFWINRDAAPARVLLGVTTILSTAAVGLIQRDGLPRVPYATALDVFLNVCIFYNLAAIIQYSAVNYFTKILPKEGGASDDEDETVNVLNEDKNGVLDWNSTIGKETQTGCLILFCRCLLGNFRFRYNMVKSADAANGNSVSSIDILSRYIFPLSFCLFQAFYWAWYLRFKLS</sequence>
<dbReference type="GO" id="GO:0005254">
    <property type="term" value="F:chloride channel activity"/>
    <property type="evidence" value="ECO:0007669"/>
    <property type="project" value="UniProtKB-KW"/>
</dbReference>
<dbReference type="InterPro" id="IPR006029">
    <property type="entry name" value="Neurotrans-gated_channel_TM"/>
</dbReference>
<reference evidence="21" key="1">
    <citation type="submission" date="2022-08" db="UniProtKB">
        <authorList>
            <consortium name="EnsemblMetazoa"/>
        </authorList>
    </citation>
    <scope>IDENTIFICATION</scope>
    <source>
        <strain evidence="21">05x7-T-G4-1.051#20</strain>
    </source>
</reference>
<evidence type="ECO:0000256" key="18">
    <source>
        <dbReference type="RuleBase" id="RU000687"/>
    </source>
</evidence>
<keyword evidence="11" id="KW-0869">Chloride channel</keyword>
<keyword evidence="5 18" id="KW-1133">Transmembrane helix</keyword>
<keyword evidence="9" id="KW-1015">Disulfide bond</keyword>
<evidence type="ECO:0000256" key="2">
    <source>
        <dbReference type="ARBA" id="ARBA00022475"/>
    </source>
</evidence>
<keyword evidence="4" id="KW-0732">Signal</keyword>
<evidence type="ECO:0000256" key="4">
    <source>
        <dbReference type="ARBA" id="ARBA00022729"/>
    </source>
</evidence>
<keyword evidence="15" id="KW-1071">Ligand-gated ion channel</keyword>
<feature type="domain" description="Neurotransmitter-gated ion-channel ligand-binding" evidence="19">
    <location>
        <begin position="29"/>
        <end position="228"/>
    </location>
</feature>
<keyword evidence="6" id="KW-0770">Synapse</keyword>
<evidence type="ECO:0000256" key="10">
    <source>
        <dbReference type="ARBA" id="ARBA00023170"/>
    </source>
</evidence>
<keyword evidence="14" id="KW-0628">Postsynaptic cell membrane</keyword>
<evidence type="ECO:0000313" key="22">
    <source>
        <dbReference type="Proteomes" id="UP000005408"/>
    </source>
</evidence>
<name>A0A8W8LEM6_MAGGI</name>
<evidence type="ECO:0000256" key="1">
    <source>
        <dbReference type="ARBA" id="ARBA00022448"/>
    </source>
</evidence>
<dbReference type="InterPro" id="IPR018000">
    <property type="entry name" value="Neurotransmitter_ion_chnl_CS"/>
</dbReference>
<protein>
    <submittedName>
        <fullName evidence="21">Uncharacterized protein</fullName>
    </submittedName>
</protein>
<dbReference type="InterPro" id="IPR006028">
    <property type="entry name" value="GABAA/Glycine_rcpt"/>
</dbReference>
<dbReference type="InterPro" id="IPR006202">
    <property type="entry name" value="Neur_chan_lig-bd"/>
</dbReference>
<comment type="subcellular location">
    <subcellularLocation>
        <location evidence="17">Postsynaptic cell membrane</location>
        <topology evidence="17">Multi-pass membrane protein</topology>
    </subcellularLocation>
</comment>
<dbReference type="Gene3D" id="2.70.170.10">
    <property type="entry name" value="Neurotransmitter-gated ion-channel ligand-binding domain"/>
    <property type="match status" value="1"/>
</dbReference>
<dbReference type="Pfam" id="PF02931">
    <property type="entry name" value="Neur_chan_LBD"/>
    <property type="match status" value="1"/>
</dbReference>
<keyword evidence="12" id="KW-0325">Glycoprotein</keyword>
<evidence type="ECO:0000256" key="13">
    <source>
        <dbReference type="ARBA" id="ARBA00023214"/>
    </source>
</evidence>